<gene>
    <name evidence="1" type="ORF">KC19_2G247000</name>
</gene>
<protein>
    <submittedName>
        <fullName evidence="1">Uncharacterized protein</fullName>
    </submittedName>
</protein>
<evidence type="ECO:0000313" key="2">
    <source>
        <dbReference type="Proteomes" id="UP000822688"/>
    </source>
</evidence>
<dbReference type="AlphaFoldDB" id="A0A8T0IYS2"/>
<keyword evidence="2" id="KW-1185">Reference proteome</keyword>
<name>A0A8T0IYS2_CERPU</name>
<organism evidence="1 2">
    <name type="scientific">Ceratodon purpureus</name>
    <name type="common">Fire moss</name>
    <name type="synonym">Dicranum purpureum</name>
    <dbReference type="NCBI Taxonomy" id="3225"/>
    <lineage>
        <taxon>Eukaryota</taxon>
        <taxon>Viridiplantae</taxon>
        <taxon>Streptophyta</taxon>
        <taxon>Embryophyta</taxon>
        <taxon>Bryophyta</taxon>
        <taxon>Bryophytina</taxon>
        <taxon>Bryopsida</taxon>
        <taxon>Dicranidae</taxon>
        <taxon>Pseudoditrichales</taxon>
        <taxon>Ditrichaceae</taxon>
        <taxon>Ceratodon</taxon>
    </lineage>
</organism>
<evidence type="ECO:0000313" key="1">
    <source>
        <dbReference type="EMBL" id="KAG0588495.1"/>
    </source>
</evidence>
<sequence>MRLGLGAKYLSHSQANCVSSQVDCKLRAKLIPMARFSAGKFQGGRREQSFSQG</sequence>
<accession>A0A8T0IYS2</accession>
<dbReference type="EMBL" id="CM026422">
    <property type="protein sequence ID" value="KAG0588495.1"/>
    <property type="molecule type" value="Genomic_DNA"/>
</dbReference>
<comment type="caution">
    <text evidence="1">The sequence shown here is derived from an EMBL/GenBank/DDBJ whole genome shotgun (WGS) entry which is preliminary data.</text>
</comment>
<dbReference type="Proteomes" id="UP000822688">
    <property type="component" value="Chromosome 2"/>
</dbReference>
<reference evidence="1" key="1">
    <citation type="submission" date="2020-06" db="EMBL/GenBank/DDBJ databases">
        <title>WGS assembly of Ceratodon purpureus strain R40.</title>
        <authorList>
            <person name="Carey S.B."/>
            <person name="Jenkins J."/>
            <person name="Shu S."/>
            <person name="Lovell J.T."/>
            <person name="Sreedasyam A."/>
            <person name="Maumus F."/>
            <person name="Tiley G.P."/>
            <person name="Fernandez-Pozo N."/>
            <person name="Barry K."/>
            <person name="Chen C."/>
            <person name="Wang M."/>
            <person name="Lipzen A."/>
            <person name="Daum C."/>
            <person name="Saski C.A."/>
            <person name="Payton A.C."/>
            <person name="Mcbreen J.C."/>
            <person name="Conrad R.E."/>
            <person name="Kollar L.M."/>
            <person name="Olsson S."/>
            <person name="Huttunen S."/>
            <person name="Landis J.B."/>
            <person name="Wickett N.J."/>
            <person name="Johnson M.G."/>
            <person name="Rensing S.A."/>
            <person name="Grimwood J."/>
            <person name="Schmutz J."/>
            <person name="Mcdaniel S.F."/>
        </authorList>
    </citation>
    <scope>NUCLEOTIDE SEQUENCE</scope>
    <source>
        <strain evidence="1">R40</strain>
    </source>
</reference>
<proteinExistence type="predicted"/>